<sequence>MDLDLTGKRVLVTGASKGIGLAIAHAFAREGCDLVIVSRTATELESSAASIESAFGTNVTSIAADLSSEAEVSRVAREAGACDILINNAGAIPPGALSSLAMSVWRRAWDLKVFGYMALTHACYEQIAARKGAIVNIIGAAGSYPNPAYLAGSTGNAALMSFTQAFAKEARKDGVRVVGVNPGPVATERFEMLLRAEALRQFGDESRWEALLTTMPFGRAARVEEIADTVVFLASPRSSYTTGTVVAIDGGMI</sequence>
<evidence type="ECO:0008006" key="4">
    <source>
        <dbReference type="Google" id="ProtNLM"/>
    </source>
</evidence>
<reference evidence="2 3" key="1">
    <citation type="journal article" date="2014" name="Antonie Van Leeuwenhoek">
        <title>Hyphomonas beringensis sp. nov. and Hyphomonas chukchiensis sp. nov., isolated from surface seawater of the Bering Sea and Chukchi Sea.</title>
        <authorList>
            <person name="Li C."/>
            <person name="Lai Q."/>
            <person name="Li G."/>
            <person name="Dong C."/>
            <person name="Wang J."/>
            <person name="Liao Y."/>
            <person name="Shao Z."/>
        </authorList>
    </citation>
    <scope>NUCLEOTIDE SEQUENCE [LARGE SCALE GENOMIC DNA]</scope>
    <source>
        <strain evidence="2 3">BH-BN04-4</strain>
    </source>
</reference>
<evidence type="ECO:0000313" key="2">
    <source>
        <dbReference type="EMBL" id="KCZ58403.1"/>
    </source>
</evidence>
<comment type="caution">
    <text evidence="2">The sequence shown here is derived from an EMBL/GenBank/DDBJ whole genome shotgun (WGS) entry which is preliminary data.</text>
</comment>
<dbReference type="InterPro" id="IPR036291">
    <property type="entry name" value="NAD(P)-bd_dom_sf"/>
</dbReference>
<dbReference type="FunFam" id="3.40.50.720:FF:000084">
    <property type="entry name" value="Short-chain dehydrogenase reductase"/>
    <property type="match status" value="1"/>
</dbReference>
<dbReference type="PANTHER" id="PTHR42879:SF6">
    <property type="entry name" value="NADPH-DEPENDENT REDUCTASE BACG"/>
    <property type="match status" value="1"/>
</dbReference>
<keyword evidence="3" id="KW-1185">Reference proteome</keyword>
<dbReference type="PRINTS" id="PR00081">
    <property type="entry name" value="GDHRDH"/>
</dbReference>
<dbReference type="AlphaFoldDB" id="A0A062UHY9"/>
<dbReference type="OrthoDB" id="9804774at2"/>
<dbReference type="Gene3D" id="3.40.50.720">
    <property type="entry name" value="NAD(P)-binding Rossmann-like Domain"/>
    <property type="match status" value="1"/>
</dbReference>
<accession>A0A062UHY9</accession>
<dbReference type="PRINTS" id="PR00080">
    <property type="entry name" value="SDRFAMILY"/>
</dbReference>
<dbReference type="STRING" id="1280947.HY30_16165"/>
<proteinExistence type="inferred from homology"/>
<dbReference type="SUPFAM" id="SSF51735">
    <property type="entry name" value="NAD(P)-binding Rossmann-fold domains"/>
    <property type="match status" value="1"/>
</dbReference>
<dbReference type="EMBL" id="AWFG01000021">
    <property type="protein sequence ID" value="KCZ58403.1"/>
    <property type="molecule type" value="Genomic_DNA"/>
</dbReference>
<comment type="similarity">
    <text evidence="1">Belongs to the short-chain dehydrogenases/reductases (SDR) family.</text>
</comment>
<dbReference type="Pfam" id="PF13561">
    <property type="entry name" value="adh_short_C2"/>
    <property type="match status" value="1"/>
</dbReference>
<dbReference type="eggNOG" id="COG0300">
    <property type="taxonomic scope" value="Bacteria"/>
</dbReference>
<dbReference type="PATRIC" id="fig|1280947.3.peg.1820"/>
<gene>
    <name evidence="2" type="ORF">HY30_16165</name>
</gene>
<dbReference type="Proteomes" id="UP000027190">
    <property type="component" value="Unassembled WGS sequence"/>
</dbReference>
<evidence type="ECO:0000256" key="1">
    <source>
        <dbReference type="ARBA" id="ARBA00006484"/>
    </source>
</evidence>
<organism evidence="2 3">
    <name type="scientific">Hyphomonas chukchiensis</name>
    <dbReference type="NCBI Taxonomy" id="1280947"/>
    <lineage>
        <taxon>Bacteria</taxon>
        <taxon>Pseudomonadati</taxon>
        <taxon>Pseudomonadota</taxon>
        <taxon>Alphaproteobacteria</taxon>
        <taxon>Hyphomonadales</taxon>
        <taxon>Hyphomonadaceae</taxon>
        <taxon>Hyphomonas</taxon>
    </lineage>
</organism>
<dbReference type="InterPro" id="IPR002347">
    <property type="entry name" value="SDR_fam"/>
</dbReference>
<evidence type="ECO:0000313" key="3">
    <source>
        <dbReference type="Proteomes" id="UP000027190"/>
    </source>
</evidence>
<name>A0A062UHY9_9PROT</name>
<protein>
    <recommendedName>
        <fullName evidence="4">Short-chain dehydrogenase</fullName>
    </recommendedName>
</protein>
<dbReference type="PANTHER" id="PTHR42879">
    <property type="entry name" value="3-OXOACYL-(ACYL-CARRIER-PROTEIN) REDUCTASE"/>
    <property type="match status" value="1"/>
</dbReference>
<dbReference type="InterPro" id="IPR050259">
    <property type="entry name" value="SDR"/>
</dbReference>
<dbReference type="NCBIfam" id="NF004779">
    <property type="entry name" value="PRK06125.1"/>
    <property type="match status" value="1"/>
</dbReference>